<dbReference type="InterPro" id="IPR008551">
    <property type="entry name" value="TANGO2"/>
</dbReference>
<dbReference type="Pfam" id="PF05742">
    <property type="entry name" value="TANGO2"/>
    <property type="match status" value="1"/>
</dbReference>
<dbReference type="PANTHER" id="PTHR17985">
    <property type="entry name" value="SER/THR-RICH PROTEIN T10 IN DGCR REGION"/>
    <property type="match status" value="1"/>
</dbReference>
<accession>A0A160TKQ5</accession>
<protein>
    <submittedName>
        <fullName evidence="1">COG3332</fullName>
    </submittedName>
</protein>
<name>A0A160TKQ5_9ZZZZ</name>
<sequence>MSKPPGPFEASMCVLAFAWQAHPRWRLLLAGNRDELHARPAQALERWQEPDHLLAGRDLQSGGTWLGVSEQGRLAVVTNLRGFGLPEPGLASRGALVTDYLAGNGAYADALTADLSAFNPVNLIVADRRGAHFLSNRPDITRSTLASGLYGLSNGRLDEPWPKTMRLKSRLLDWITGDATDPELLFDGLREQVLPDIGLEPHTPSDVPQEPLHSPIFIHNPVYGTRCSTIVAIDMSGRGVIMERRFSADGDETGRTSLPFSWPE</sequence>
<dbReference type="PANTHER" id="PTHR17985:SF8">
    <property type="entry name" value="TRANSPORT AND GOLGI ORGANIZATION PROTEIN 2 HOMOLOG"/>
    <property type="match status" value="1"/>
</dbReference>
<proteinExistence type="predicted"/>
<gene>
    <name evidence="1" type="ORF">MGWOODY_Smn3741</name>
</gene>
<reference evidence="1" key="1">
    <citation type="submission" date="2015-10" db="EMBL/GenBank/DDBJ databases">
        <authorList>
            <person name="Gilbert D.G."/>
        </authorList>
    </citation>
    <scope>NUCLEOTIDE SEQUENCE</scope>
</reference>
<organism evidence="1">
    <name type="scientific">hydrothermal vent metagenome</name>
    <dbReference type="NCBI Taxonomy" id="652676"/>
    <lineage>
        <taxon>unclassified sequences</taxon>
        <taxon>metagenomes</taxon>
        <taxon>ecological metagenomes</taxon>
    </lineage>
</organism>
<dbReference type="EMBL" id="CZQE01000197">
    <property type="protein sequence ID" value="CUS44968.1"/>
    <property type="molecule type" value="Genomic_DNA"/>
</dbReference>
<evidence type="ECO:0000313" key="1">
    <source>
        <dbReference type="EMBL" id="CUS44968.1"/>
    </source>
</evidence>
<dbReference type="AlphaFoldDB" id="A0A160TKQ5"/>